<feature type="compositionally biased region" description="Pro residues" evidence="1">
    <location>
        <begin position="422"/>
        <end position="435"/>
    </location>
</feature>
<feature type="region of interest" description="Disordered" evidence="1">
    <location>
        <begin position="414"/>
        <end position="490"/>
    </location>
</feature>
<feature type="region of interest" description="Disordered" evidence="1">
    <location>
        <begin position="319"/>
        <end position="357"/>
    </location>
</feature>
<feature type="compositionally biased region" description="Low complexity" evidence="1">
    <location>
        <begin position="319"/>
        <end position="334"/>
    </location>
</feature>
<feature type="compositionally biased region" description="Low complexity" evidence="1">
    <location>
        <begin position="436"/>
        <end position="464"/>
    </location>
</feature>
<proteinExistence type="predicted"/>
<comment type="caution">
    <text evidence="2">The sequence shown here is derived from an EMBL/GenBank/DDBJ whole genome shotgun (WGS) entry which is preliminary data.</text>
</comment>
<dbReference type="AlphaFoldDB" id="A0A8J4BTU7"/>
<evidence type="ECO:0000313" key="3">
    <source>
        <dbReference type="Proteomes" id="UP000747399"/>
    </source>
</evidence>
<feature type="compositionally biased region" description="Low complexity" evidence="1">
    <location>
        <begin position="899"/>
        <end position="930"/>
    </location>
</feature>
<feature type="compositionally biased region" description="Low complexity" evidence="1">
    <location>
        <begin position="198"/>
        <end position="229"/>
    </location>
</feature>
<feature type="region of interest" description="Disordered" evidence="1">
    <location>
        <begin position="261"/>
        <end position="283"/>
    </location>
</feature>
<evidence type="ECO:0000313" key="2">
    <source>
        <dbReference type="EMBL" id="GIL67995.1"/>
    </source>
</evidence>
<organism evidence="2 3">
    <name type="scientific">Volvox africanus</name>
    <dbReference type="NCBI Taxonomy" id="51714"/>
    <lineage>
        <taxon>Eukaryota</taxon>
        <taxon>Viridiplantae</taxon>
        <taxon>Chlorophyta</taxon>
        <taxon>core chlorophytes</taxon>
        <taxon>Chlorophyceae</taxon>
        <taxon>CS clade</taxon>
        <taxon>Chlamydomonadales</taxon>
        <taxon>Volvocaceae</taxon>
        <taxon>Volvox</taxon>
    </lineage>
</organism>
<feature type="region of interest" description="Disordered" evidence="1">
    <location>
        <begin position="512"/>
        <end position="659"/>
    </location>
</feature>
<feature type="compositionally biased region" description="Low complexity" evidence="1">
    <location>
        <begin position="341"/>
        <end position="352"/>
    </location>
</feature>
<reference evidence="2" key="1">
    <citation type="journal article" date="2021" name="Proc. Natl. Acad. Sci. U.S.A.">
        <title>Three genomes in the algal genus Volvox reveal the fate of a haploid sex-determining region after a transition to homothallism.</title>
        <authorList>
            <person name="Yamamoto K."/>
            <person name="Hamaji T."/>
            <person name="Kawai-Toyooka H."/>
            <person name="Matsuzaki R."/>
            <person name="Takahashi F."/>
            <person name="Nishimura Y."/>
            <person name="Kawachi M."/>
            <person name="Noguchi H."/>
            <person name="Minakuchi Y."/>
            <person name="Umen J.G."/>
            <person name="Toyoda A."/>
            <person name="Nozaki H."/>
        </authorList>
    </citation>
    <scope>NUCLEOTIDE SEQUENCE</scope>
    <source>
        <strain evidence="2">NIES-3780</strain>
    </source>
</reference>
<evidence type="ECO:0000256" key="1">
    <source>
        <dbReference type="SAM" id="MobiDB-lite"/>
    </source>
</evidence>
<name>A0A8J4BTU7_9CHLO</name>
<protein>
    <submittedName>
        <fullName evidence="2">Uncharacterized protein</fullName>
    </submittedName>
</protein>
<feature type="region of interest" description="Disordered" evidence="1">
    <location>
        <begin position="759"/>
        <end position="930"/>
    </location>
</feature>
<feature type="region of interest" description="Disordered" evidence="1">
    <location>
        <begin position="178"/>
        <end position="239"/>
    </location>
</feature>
<keyword evidence="3" id="KW-1185">Reference proteome</keyword>
<feature type="compositionally biased region" description="Low complexity" evidence="1">
    <location>
        <begin position="542"/>
        <end position="552"/>
    </location>
</feature>
<dbReference type="EMBL" id="BNCO01000108">
    <property type="protein sequence ID" value="GIL67995.1"/>
    <property type="molecule type" value="Genomic_DNA"/>
</dbReference>
<feature type="compositionally biased region" description="Gly residues" evidence="1">
    <location>
        <begin position="788"/>
        <end position="803"/>
    </location>
</feature>
<feature type="region of interest" description="Disordered" evidence="1">
    <location>
        <begin position="945"/>
        <end position="964"/>
    </location>
</feature>
<accession>A0A8J4BTU7</accession>
<gene>
    <name evidence="2" type="ORF">Vafri_21336</name>
</gene>
<feature type="compositionally biased region" description="Gly residues" evidence="1">
    <location>
        <begin position="465"/>
        <end position="482"/>
    </location>
</feature>
<sequence length="964" mass="93443">MEADVYTVPSEVVFKNYSISTEPQTRNLLIKNTTSQALHAVISYPFSPSFRLSAPAELRAHLKPKPPHLILELPPKSTSKVIIELRPPSSTAADGPQFLHDSLLVLAGSVCVLRVPVRAVPGAEPVPAAAFTSFWPPQKEIDAHCDSFTSQVKAMYDTLSASRPAAVGAVPAALRPPPAASVSTLTQPGTPLTAPMPVGSEVADSSGAAAGAVRSSSMGASGTSASAASPTLLRSGSGSTAAVVPPAVMATAVIPAAAASQPMPELPPEGFSQPQDLYDDAGDVLYDEDGDVLQQPFVLHKTVKVQGRVAVAVPADGGDGGAAASAVGSTSNGRSSGGPGLLSLPPGNSLSRTNSTSSFTGAAAVGLGGNGSRPGSASGGKLAFALNGKLYDARGNLLDPSLEQVSAVGGLMVVDCGEGAPSPSPSPPQQQPQPQPQQQQAIRTSSSGTSLTSLTPPRLSTPPGSGNGSGSVGAGAGAGGAATGLSPGPGSSRVSLAPLKYGNLPVTASLRPGSAASSMSPHLGRPPPPPPAYTGSAGPGVGATATAAPSAAGAGGSDDDPLRKAALAAALRELGISDLPAPSPRRPPSSGQMPTGPDGLRQAAGAGTLLSGLSPPSYLQYGLPPNYRPSSGRRRPPSATGSTAAYDSGGDEDAYGHDDADLEAKLVQQIESNVLKAAGPAAAPAPRRTVGPCAVASPGSYLPPRAGAASTGGLGAPSAAAANAVAVAAGSRMGKAAAAAAAAAGGTSAAAAARRTIGQYSSGGDTDYPEESEFEVQLQRQIDSDVAHGGGVTSGGGGGGGASWRGSNSSRGAATPRLSGLSGTSSGSGPITGVLKRASSSSGTTAVAAAGGVRRASADAATATASDKGPTRGSAAAARTSSGPGARQQTGGGNGNGTTGPRQIAPKLAAAGGLASKPAAAASASKSTAGKATAAAAVTGAASVAAAGGGGGGQRMKANWDALG</sequence>
<dbReference type="Proteomes" id="UP000747399">
    <property type="component" value="Unassembled WGS sequence"/>
</dbReference>
<feature type="compositionally biased region" description="Low complexity" evidence="1">
    <location>
        <begin position="804"/>
        <end position="889"/>
    </location>
</feature>